<comment type="caution">
    <text evidence="1">The sequence shown here is derived from an EMBL/GenBank/DDBJ whole genome shotgun (WGS) entry which is preliminary data.</text>
</comment>
<organism evidence="1 2">
    <name type="scientific">Trema orientale</name>
    <name type="common">Charcoal tree</name>
    <name type="synonym">Celtis orientalis</name>
    <dbReference type="NCBI Taxonomy" id="63057"/>
    <lineage>
        <taxon>Eukaryota</taxon>
        <taxon>Viridiplantae</taxon>
        <taxon>Streptophyta</taxon>
        <taxon>Embryophyta</taxon>
        <taxon>Tracheophyta</taxon>
        <taxon>Spermatophyta</taxon>
        <taxon>Magnoliopsida</taxon>
        <taxon>eudicotyledons</taxon>
        <taxon>Gunneridae</taxon>
        <taxon>Pentapetalae</taxon>
        <taxon>rosids</taxon>
        <taxon>fabids</taxon>
        <taxon>Rosales</taxon>
        <taxon>Cannabaceae</taxon>
        <taxon>Trema</taxon>
    </lineage>
</organism>
<protein>
    <submittedName>
        <fullName evidence="1">Uncharacterized protein</fullName>
    </submittedName>
</protein>
<evidence type="ECO:0000313" key="1">
    <source>
        <dbReference type="EMBL" id="PON59371.1"/>
    </source>
</evidence>
<proteinExistence type="predicted"/>
<dbReference type="Proteomes" id="UP000237000">
    <property type="component" value="Unassembled WGS sequence"/>
</dbReference>
<evidence type="ECO:0000313" key="2">
    <source>
        <dbReference type="Proteomes" id="UP000237000"/>
    </source>
</evidence>
<dbReference type="OrthoDB" id="10302468at2759"/>
<gene>
    <name evidence="1" type="ORF">TorRG33x02_288550</name>
</gene>
<dbReference type="EMBL" id="JXTC01000376">
    <property type="protein sequence ID" value="PON59371.1"/>
    <property type="molecule type" value="Genomic_DNA"/>
</dbReference>
<keyword evidence="2" id="KW-1185">Reference proteome</keyword>
<reference evidence="2" key="1">
    <citation type="submission" date="2016-06" db="EMBL/GenBank/DDBJ databases">
        <title>Parallel loss of symbiosis genes in relatives of nitrogen-fixing non-legume Parasponia.</title>
        <authorList>
            <person name="Van Velzen R."/>
            <person name="Holmer R."/>
            <person name="Bu F."/>
            <person name="Rutten L."/>
            <person name="Van Zeijl A."/>
            <person name="Liu W."/>
            <person name="Santuari L."/>
            <person name="Cao Q."/>
            <person name="Sharma T."/>
            <person name="Shen D."/>
            <person name="Roswanjaya Y."/>
            <person name="Wardhani T."/>
            <person name="Kalhor M.S."/>
            <person name="Jansen J."/>
            <person name="Van den Hoogen J."/>
            <person name="Gungor B."/>
            <person name="Hartog M."/>
            <person name="Hontelez J."/>
            <person name="Verver J."/>
            <person name="Yang W.-C."/>
            <person name="Schijlen E."/>
            <person name="Repin R."/>
            <person name="Schilthuizen M."/>
            <person name="Schranz E."/>
            <person name="Heidstra R."/>
            <person name="Miyata K."/>
            <person name="Fedorova E."/>
            <person name="Kohlen W."/>
            <person name="Bisseling T."/>
            <person name="Smit S."/>
            <person name="Geurts R."/>
        </authorList>
    </citation>
    <scope>NUCLEOTIDE SEQUENCE [LARGE SCALE GENOMIC DNA]</scope>
    <source>
        <strain evidence="2">cv. RG33-2</strain>
    </source>
</reference>
<dbReference type="AlphaFoldDB" id="A0A2P5CEB7"/>
<name>A0A2P5CEB7_TREOI</name>
<dbReference type="InParanoid" id="A0A2P5CEB7"/>
<accession>A0A2P5CEB7</accession>
<sequence length="104" mass="12246">KNKASHRDQEKRDIFTHTLQSKYTFCYANYLLNITKKKEKIKEKFILIQLYRFLPCLVTWCSHPIPFKALEILTRLGLPIPKFIFPAENFKACKQHNCPSVSSS</sequence>
<feature type="non-terminal residue" evidence="1">
    <location>
        <position position="1"/>
    </location>
</feature>